<keyword evidence="6" id="KW-1133">Transmembrane helix</keyword>
<evidence type="ECO:0000256" key="5">
    <source>
        <dbReference type="ARBA" id="ARBA00022889"/>
    </source>
</evidence>
<evidence type="ECO:0000256" key="7">
    <source>
        <dbReference type="ARBA" id="ARBA00023136"/>
    </source>
</evidence>
<protein>
    <recommendedName>
        <fullName evidence="9">Cadherin domain-containing protein</fullName>
    </recommendedName>
</protein>
<sequence>HNRWQTQMAFSKAVYSFQVKEDTVPTVVGKVETQFGTLTPITYSVQEDDGENLFLLGRISGEFLLSRSLDFETQRFYVLTVALQQGDSHVSNVRVYFNVLDVNDNPPVFSMNAFSASLLEDTQVGTCFLWLNVSDKDDDNGKLKLRVVGGDEEDVFFIHSTGNLCLNKKLDRERQSSYNLTMTAIDCVQPVSLQLTSTAQVTVVVEDVNDNAPVFVSPKSVNIPEDTLLHSVIMTVHAEDEDAGSNGKVLYYLNNTSGGIFSIDHRSGAIYLEEMLDREEVDTLTITLTATDRGSPQMATTMNLTVHVEDANDYDPEFLQSNYSLTVREDIPRGTSLFQVQAYDQDIGPNGRVRYILTQASPFVVDTVRGVVTVMDKLDREKDPNYTFVITAVDQGNIPRSATAAVSVTVLDINDFAPQFSPETLIIHVMENEEDPLELIHQQVSALDEDLEMNSQLTYFIQSGNSDGLFSITPSGTFEILHTLDKEKESLYIITITAVDSFPPLTGTLTVHVIVDDVNDNHPEFTEEVYNTILPEDSPIGTVFTMITASDIDEG</sequence>
<dbReference type="Proteomes" id="UP000265080">
    <property type="component" value="Chromosome 9"/>
</dbReference>
<reference evidence="10 11" key="1">
    <citation type="submission" date="2018-03" db="EMBL/GenBank/DDBJ databases">
        <title>Finding Nemo's genes: A chromosome-scale reference assembly of the genome of the orange clownfish Amphiprion percula.</title>
        <authorList>
            <person name="Lehmann R."/>
        </authorList>
    </citation>
    <scope>NUCLEOTIDE SEQUENCE</scope>
</reference>
<evidence type="ECO:0000256" key="4">
    <source>
        <dbReference type="ARBA" id="ARBA00022837"/>
    </source>
</evidence>
<dbReference type="PROSITE" id="PS00232">
    <property type="entry name" value="CADHERIN_1"/>
    <property type="match status" value="2"/>
</dbReference>
<evidence type="ECO:0000256" key="6">
    <source>
        <dbReference type="ARBA" id="ARBA00022989"/>
    </source>
</evidence>
<dbReference type="GO" id="GO:0007156">
    <property type="term" value="P:homophilic cell adhesion via plasma membrane adhesion molecules"/>
    <property type="evidence" value="ECO:0007669"/>
    <property type="project" value="InterPro"/>
</dbReference>
<dbReference type="PANTHER" id="PTHR24025">
    <property type="entry name" value="DESMOGLEIN FAMILY MEMBER"/>
    <property type="match status" value="1"/>
</dbReference>
<keyword evidence="4 8" id="KW-0106">Calcium</keyword>
<comment type="subcellular location">
    <subcellularLocation>
        <location evidence="1">Membrane</location>
    </subcellularLocation>
</comment>
<evidence type="ECO:0000256" key="2">
    <source>
        <dbReference type="ARBA" id="ARBA00022692"/>
    </source>
</evidence>
<proteinExistence type="predicted"/>
<name>A0A3P8SM55_AMPPE</name>
<dbReference type="GO" id="GO:0005509">
    <property type="term" value="F:calcium ion binding"/>
    <property type="evidence" value="ECO:0007669"/>
    <property type="project" value="UniProtKB-UniRule"/>
</dbReference>
<dbReference type="FunFam" id="2.60.40.60:FF:000020">
    <property type="entry name" value="Dachsous cadherin-related 1b"/>
    <property type="match status" value="2"/>
</dbReference>
<dbReference type="PRINTS" id="PR00205">
    <property type="entry name" value="CADHERIN"/>
</dbReference>
<evidence type="ECO:0000259" key="9">
    <source>
        <dbReference type="PROSITE" id="PS50268"/>
    </source>
</evidence>
<dbReference type="SUPFAM" id="SSF49313">
    <property type="entry name" value="Cadherin-like"/>
    <property type="match status" value="6"/>
</dbReference>
<accession>A0A3P8SM55</accession>
<reference evidence="10" key="3">
    <citation type="submission" date="2025-09" db="UniProtKB">
        <authorList>
            <consortium name="Ensembl"/>
        </authorList>
    </citation>
    <scope>IDENTIFICATION</scope>
</reference>
<keyword evidence="3" id="KW-0677">Repeat</keyword>
<feature type="domain" description="Cadherin" evidence="9">
    <location>
        <begin position="319"/>
        <end position="420"/>
    </location>
</feature>
<dbReference type="GO" id="GO:0005911">
    <property type="term" value="C:cell-cell junction"/>
    <property type="evidence" value="ECO:0007669"/>
    <property type="project" value="TreeGrafter"/>
</dbReference>
<dbReference type="InterPro" id="IPR050971">
    <property type="entry name" value="Cadherin-domain_protein"/>
</dbReference>
<evidence type="ECO:0000313" key="11">
    <source>
        <dbReference type="Proteomes" id="UP000265080"/>
    </source>
</evidence>
<dbReference type="Gene3D" id="2.60.40.60">
    <property type="entry name" value="Cadherins"/>
    <property type="match status" value="6"/>
</dbReference>
<organism evidence="10 11">
    <name type="scientific">Amphiprion percula</name>
    <name type="common">Orange clownfish</name>
    <name type="synonym">Lutjanus percula</name>
    <dbReference type="NCBI Taxonomy" id="161767"/>
    <lineage>
        <taxon>Eukaryota</taxon>
        <taxon>Metazoa</taxon>
        <taxon>Chordata</taxon>
        <taxon>Craniata</taxon>
        <taxon>Vertebrata</taxon>
        <taxon>Euteleostomi</taxon>
        <taxon>Actinopterygii</taxon>
        <taxon>Neopterygii</taxon>
        <taxon>Teleostei</taxon>
        <taxon>Neoteleostei</taxon>
        <taxon>Acanthomorphata</taxon>
        <taxon>Ovalentaria</taxon>
        <taxon>Pomacentridae</taxon>
        <taxon>Amphiprion</taxon>
    </lineage>
</organism>
<evidence type="ECO:0000256" key="8">
    <source>
        <dbReference type="PROSITE-ProRule" id="PRU00043"/>
    </source>
</evidence>
<dbReference type="GO" id="GO:0009653">
    <property type="term" value="P:anatomical structure morphogenesis"/>
    <property type="evidence" value="ECO:0007669"/>
    <property type="project" value="UniProtKB-ARBA"/>
</dbReference>
<keyword evidence="11" id="KW-1185">Reference proteome</keyword>
<dbReference type="PANTHER" id="PTHR24025:SF31">
    <property type="entry name" value="NEURAL-CADHERIN"/>
    <property type="match status" value="1"/>
</dbReference>
<dbReference type="PROSITE" id="PS50268">
    <property type="entry name" value="CADHERIN_2"/>
    <property type="match status" value="5"/>
</dbReference>
<dbReference type="InterPro" id="IPR020894">
    <property type="entry name" value="Cadherin_CS"/>
</dbReference>
<dbReference type="GO" id="GO:0005886">
    <property type="term" value="C:plasma membrane"/>
    <property type="evidence" value="ECO:0007669"/>
    <property type="project" value="InterPro"/>
</dbReference>
<keyword evidence="2" id="KW-0812">Transmembrane</keyword>
<dbReference type="Ensembl" id="ENSAPET00000013525.1">
    <property type="protein sequence ID" value="ENSAPEP00000013174.1"/>
    <property type="gene ID" value="ENSAPEG00000009351.1"/>
</dbReference>
<dbReference type="AlphaFoldDB" id="A0A3P8SM55"/>
<dbReference type="CDD" id="cd11304">
    <property type="entry name" value="Cadherin_repeat"/>
    <property type="match status" value="6"/>
</dbReference>
<dbReference type="Pfam" id="PF00028">
    <property type="entry name" value="Cadherin"/>
    <property type="match status" value="4"/>
</dbReference>
<dbReference type="InterPro" id="IPR002126">
    <property type="entry name" value="Cadherin-like_dom"/>
</dbReference>
<dbReference type="GeneTree" id="ENSGT00940000163878"/>
<feature type="domain" description="Cadherin" evidence="9">
    <location>
        <begin position="110"/>
        <end position="215"/>
    </location>
</feature>
<dbReference type="InterPro" id="IPR015919">
    <property type="entry name" value="Cadherin-like_sf"/>
</dbReference>
<feature type="domain" description="Cadherin" evidence="9">
    <location>
        <begin position="215"/>
        <end position="318"/>
    </location>
</feature>
<keyword evidence="5" id="KW-0130">Cell adhesion</keyword>
<keyword evidence="7" id="KW-0472">Membrane</keyword>
<feature type="domain" description="Cadherin" evidence="9">
    <location>
        <begin position="11"/>
        <end position="109"/>
    </location>
</feature>
<feature type="domain" description="Cadherin" evidence="9">
    <location>
        <begin position="421"/>
        <end position="525"/>
    </location>
</feature>
<dbReference type="SMART" id="SM00112">
    <property type="entry name" value="CA"/>
    <property type="match status" value="5"/>
</dbReference>
<evidence type="ECO:0000256" key="1">
    <source>
        <dbReference type="ARBA" id="ARBA00004370"/>
    </source>
</evidence>
<evidence type="ECO:0000256" key="3">
    <source>
        <dbReference type="ARBA" id="ARBA00022737"/>
    </source>
</evidence>
<dbReference type="FunFam" id="2.60.40.60:FF:000015">
    <property type="entry name" value="FAT atypical cadherin 1"/>
    <property type="match status" value="1"/>
</dbReference>
<reference evidence="10" key="2">
    <citation type="submission" date="2025-08" db="UniProtKB">
        <authorList>
            <consortium name="Ensembl"/>
        </authorList>
    </citation>
    <scope>IDENTIFICATION</scope>
</reference>
<evidence type="ECO:0000313" key="10">
    <source>
        <dbReference type="Ensembl" id="ENSAPEP00000013174.1"/>
    </source>
</evidence>